<comment type="similarity">
    <text evidence="1">Belongs to the mycobacterial PPE family.</text>
</comment>
<feature type="compositionally biased region" description="Pro residues" evidence="2">
    <location>
        <begin position="290"/>
        <end position="311"/>
    </location>
</feature>
<organism evidence="4 5">
    <name type="scientific">Kibdelosporangium persicum</name>
    <dbReference type="NCBI Taxonomy" id="2698649"/>
    <lineage>
        <taxon>Bacteria</taxon>
        <taxon>Bacillati</taxon>
        <taxon>Actinomycetota</taxon>
        <taxon>Actinomycetes</taxon>
        <taxon>Pseudonocardiales</taxon>
        <taxon>Pseudonocardiaceae</taxon>
        <taxon>Kibdelosporangium</taxon>
    </lineage>
</organism>
<feature type="region of interest" description="Disordered" evidence="2">
    <location>
        <begin position="188"/>
        <end position="465"/>
    </location>
</feature>
<feature type="compositionally biased region" description="Pro residues" evidence="2">
    <location>
        <begin position="330"/>
        <end position="341"/>
    </location>
</feature>
<sequence>MKTPLDWIQQAATQLPVPVAETVDTAVDIAEGIIFADGSLPAGTNPADIHSWFHDGPGTGAYEHTRDTLGSLATVFEEYAELLKAARDEVTSGWSGPAAEESARSFEPLLAAATKLRQHAANAENSVARQITSFNDTKHRVVPVAAQPPAGPGMKQFTEPFSPDNLTANATVAAYQVAAFTNQDAYGGYQNQTKPQGKALPQDTAAAPPGRGGRGNPPHGTEPHPTEVPGPSAAPPGTPPSAARPPGEPPGTQPSATQPPSTQPPGTQPPGTQAPGPQPSRPPAGAELPAVPPPGTSPSGVRPPGPPPSGIRPPGSTGPNHLTPGGLPSPWSPPPGAPPLGTPAGPIGPAQPGHGGQVSQLTPPPHAVGSGGGPRPPGGGPGGRPIGPHTGDRGAGPDRPGGLSASGRSRLAPATVSGLGAPAAGGRREEDEDRFSKYVMKTEHESELVGDLPPHAPAVIGGDYD</sequence>
<dbReference type="InterPro" id="IPR038332">
    <property type="entry name" value="PPE_sf"/>
</dbReference>
<evidence type="ECO:0000313" key="5">
    <source>
        <dbReference type="Proteomes" id="UP000763557"/>
    </source>
</evidence>
<name>A0ABX2FF43_9PSEU</name>
<dbReference type="SUPFAM" id="SSF140459">
    <property type="entry name" value="PE/PPE dimer-like"/>
    <property type="match status" value="1"/>
</dbReference>
<evidence type="ECO:0000259" key="3">
    <source>
        <dbReference type="Pfam" id="PF00823"/>
    </source>
</evidence>
<evidence type="ECO:0000256" key="1">
    <source>
        <dbReference type="ARBA" id="ARBA00010652"/>
    </source>
</evidence>
<keyword evidence="5" id="KW-1185">Reference proteome</keyword>
<feature type="domain" description="PPE" evidence="3">
    <location>
        <begin position="46"/>
        <end position="146"/>
    </location>
</feature>
<feature type="compositionally biased region" description="Basic and acidic residues" evidence="2">
    <location>
        <begin position="426"/>
        <end position="447"/>
    </location>
</feature>
<comment type="caution">
    <text evidence="4">The sequence shown here is derived from an EMBL/GenBank/DDBJ whole genome shotgun (WGS) entry which is preliminary data.</text>
</comment>
<dbReference type="Pfam" id="PF00823">
    <property type="entry name" value="PPE"/>
    <property type="match status" value="1"/>
</dbReference>
<dbReference type="Gene3D" id="1.20.1260.20">
    <property type="entry name" value="PPE superfamily"/>
    <property type="match status" value="1"/>
</dbReference>
<evidence type="ECO:0000256" key="2">
    <source>
        <dbReference type="SAM" id="MobiDB-lite"/>
    </source>
</evidence>
<protein>
    <recommendedName>
        <fullName evidence="3">PPE domain-containing protein</fullName>
    </recommendedName>
</protein>
<dbReference type="EMBL" id="JAAATY010000028">
    <property type="protein sequence ID" value="NRN69512.1"/>
    <property type="molecule type" value="Genomic_DNA"/>
</dbReference>
<feature type="compositionally biased region" description="Pro residues" evidence="2">
    <location>
        <begin position="226"/>
        <end position="252"/>
    </location>
</feature>
<dbReference type="InterPro" id="IPR000030">
    <property type="entry name" value="PPE_dom"/>
</dbReference>
<reference evidence="4 5" key="1">
    <citation type="submission" date="2020-01" db="EMBL/GenBank/DDBJ databases">
        <title>Kibdelosporangium persica a novel Actinomycetes from a hot desert in Iran.</title>
        <authorList>
            <person name="Safaei N."/>
            <person name="Zaburannyi N."/>
            <person name="Mueller R."/>
            <person name="Wink J."/>
        </authorList>
    </citation>
    <scope>NUCLEOTIDE SEQUENCE [LARGE SCALE GENOMIC DNA]</scope>
    <source>
        <strain evidence="4 5">4NS15</strain>
    </source>
</reference>
<accession>A0ABX2FF43</accession>
<gene>
    <name evidence="4" type="ORF">GC106_67690</name>
</gene>
<feature type="compositionally biased region" description="Low complexity" evidence="2">
    <location>
        <begin position="312"/>
        <end position="329"/>
    </location>
</feature>
<dbReference type="RefSeq" id="WP_173139798.1">
    <property type="nucleotide sequence ID" value="NZ_JAAATY010000028.1"/>
</dbReference>
<proteinExistence type="inferred from homology"/>
<dbReference type="Proteomes" id="UP000763557">
    <property type="component" value="Unassembled WGS sequence"/>
</dbReference>
<evidence type="ECO:0000313" key="4">
    <source>
        <dbReference type="EMBL" id="NRN69512.1"/>
    </source>
</evidence>